<dbReference type="NCBIfam" id="TIGR00180">
    <property type="entry name" value="parB_part"/>
    <property type="match status" value="1"/>
</dbReference>
<accession>A0A318SDS1</accession>
<dbReference type="GO" id="GO:0005694">
    <property type="term" value="C:chromosome"/>
    <property type="evidence" value="ECO:0007669"/>
    <property type="project" value="TreeGrafter"/>
</dbReference>
<evidence type="ECO:0000313" key="5">
    <source>
        <dbReference type="Proteomes" id="UP000248326"/>
    </source>
</evidence>
<dbReference type="GO" id="GO:0003677">
    <property type="term" value="F:DNA binding"/>
    <property type="evidence" value="ECO:0007669"/>
    <property type="project" value="UniProtKB-KW"/>
</dbReference>
<dbReference type="InterPro" id="IPR004437">
    <property type="entry name" value="ParB/RepB/Spo0J"/>
</dbReference>
<dbReference type="CDD" id="cd16393">
    <property type="entry name" value="SPO0J_N"/>
    <property type="match status" value="1"/>
</dbReference>
<name>A0A318SDS1_9DEIO</name>
<dbReference type="GO" id="GO:0007059">
    <property type="term" value="P:chromosome segregation"/>
    <property type="evidence" value="ECO:0007669"/>
    <property type="project" value="TreeGrafter"/>
</dbReference>
<dbReference type="Gene3D" id="3.90.1530.30">
    <property type="match status" value="1"/>
</dbReference>
<proteinExistence type="inferred from homology"/>
<comment type="similarity">
    <text evidence="1">Belongs to the ParB family.</text>
</comment>
<dbReference type="Gene3D" id="1.10.10.2830">
    <property type="match status" value="1"/>
</dbReference>
<dbReference type="EMBL" id="QJSX01000017">
    <property type="protein sequence ID" value="PYE50558.1"/>
    <property type="molecule type" value="Genomic_DNA"/>
</dbReference>
<evidence type="ECO:0000259" key="3">
    <source>
        <dbReference type="SMART" id="SM00470"/>
    </source>
</evidence>
<dbReference type="AlphaFoldDB" id="A0A318SDS1"/>
<evidence type="ECO:0000313" key="4">
    <source>
        <dbReference type="EMBL" id="PYE50558.1"/>
    </source>
</evidence>
<dbReference type="PANTHER" id="PTHR33375:SF7">
    <property type="entry name" value="CHROMOSOME 2-PARTITIONING PROTEIN PARB-RELATED"/>
    <property type="match status" value="1"/>
</dbReference>
<dbReference type="InterPro" id="IPR050336">
    <property type="entry name" value="Chromosome_partition/occlusion"/>
</dbReference>
<dbReference type="OrthoDB" id="65098at2"/>
<evidence type="ECO:0000256" key="1">
    <source>
        <dbReference type="ARBA" id="ARBA00006295"/>
    </source>
</evidence>
<keyword evidence="5" id="KW-1185">Reference proteome</keyword>
<keyword evidence="2" id="KW-0238">DNA-binding</keyword>
<dbReference type="SUPFAM" id="SSF109709">
    <property type="entry name" value="KorB DNA-binding domain-like"/>
    <property type="match status" value="1"/>
</dbReference>
<feature type="domain" description="ParB-like N-terminal" evidence="3">
    <location>
        <begin position="31"/>
        <end position="120"/>
    </location>
</feature>
<dbReference type="SUPFAM" id="SSF110849">
    <property type="entry name" value="ParB/Sulfiredoxin"/>
    <property type="match status" value="1"/>
</dbReference>
<dbReference type="SMART" id="SM00470">
    <property type="entry name" value="ParB"/>
    <property type="match status" value="1"/>
</dbReference>
<dbReference type="InterPro" id="IPR003115">
    <property type="entry name" value="ParB_N"/>
</dbReference>
<gene>
    <name evidence="4" type="ORF">DES52_11776</name>
</gene>
<dbReference type="PANTHER" id="PTHR33375">
    <property type="entry name" value="CHROMOSOME-PARTITIONING PROTEIN PARB-RELATED"/>
    <property type="match status" value="1"/>
</dbReference>
<dbReference type="FunFam" id="3.90.1530.30:FF:000001">
    <property type="entry name" value="Chromosome partitioning protein ParB"/>
    <property type="match status" value="1"/>
</dbReference>
<protein>
    <submittedName>
        <fullName evidence="4">ParB family protein</fullName>
    </submittedName>
</protein>
<dbReference type="RefSeq" id="WP_110888317.1">
    <property type="nucleotide sequence ID" value="NZ_QJSX01000017.1"/>
</dbReference>
<sequence>MSTKSKRTLDRKGVFASIIGDVGREAPSEVVNVLVDDLKPMPNQPRRHFDEAALEELAASLKARGVLQPLLARKTSGGYEIVAGERRWRAARRAGLTEVPVLVRELDDRAALEVAIVENLQRADLDPVDRTDATARLIATRLDVPTEQVPARLSALRASLRKGETATDDAARDLATLERLFEVIGGTWQTYLVHHLPILKFPEDVLAAMRGGLDYTKGRLIASTPDEARRAELLALAASGASLEDIKRAAAREAPPSDVPEQVRRVQSALRRWDRVAALPPKKRQAVESLLAKLDALLVDS</sequence>
<comment type="caution">
    <text evidence="4">The sequence shown here is derived from an EMBL/GenBank/DDBJ whole genome shotgun (WGS) entry which is preliminary data.</text>
</comment>
<reference evidence="4 5" key="1">
    <citation type="submission" date="2018-06" db="EMBL/GenBank/DDBJ databases">
        <title>Genomic Encyclopedia of Type Strains, Phase IV (KMG-IV): sequencing the most valuable type-strain genomes for metagenomic binning, comparative biology and taxonomic classification.</title>
        <authorList>
            <person name="Goeker M."/>
        </authorList>
    </citation>
    <scope>NUCLEOTIDE SEQUENCE [LARGE SCALE GENOMIC DNA]</scope>
    <source>
        <strain evidence="4 5">DSM 18048</strain>
    </source>
</reference>
<evidence type="ECO:0000256" key="2">
    <source>
        <dbReference type="ARBA" id="ARBA00023125"/>
    </source>
</evidence>
<organism evidence="4 5">
    <name type="scientific">Deinococcus yavapaiensis KR-236</name>
    <dbReference type="NCBI Taxonomy" id="694435"/>
    <lineage>
        <taxon>Bacteria</taxon>
        <taxon>Thermotogati</taxon>
        <taxon>Deinococcota</taxon>
        <taxon>Deinococci</taxon>
        <taxon>Deinococcales</taxon>
        <taxon>Deinococcaceae</taxon>
        <taxon>Deinococcus</taxon>
    </lineage>
</organism>
<dbReference type="InterPro" id="IPR036086">
    <property type="entry name" value="ParB/Sulfiredoxin_sf"/>
</dbReference>
<dbReference type="Pfam" id="PF02195">
    <property type="entry name" value="ParB_N"/>
    <property type="match status" value="1"/>
</dbReference>
<dbReference type="Proteomes" id="UP000248326">
    <property type="component" value="Unassembled WGS sequence"/>
</dbReference>